<gene>
    <name evidence="1" type="ORF">LTS18_013456</name>
</gene>
<sequence length="474" mass="54768">AEKECIRIELLMMGLFGFATKRREEYYLLKLLARSIKEEVDASDSIQDYLRGNYFWTKVLTRHSRSPKDRKYLKEVFGPVIKGELLNNEELDLESDPMQIYRSAINNEELRTGRQSRRNPNISREEAIRDPETRETFIEHLKDLRDITDSFLQSLEDTMHKMPFGVRYLAQELFESLRARFPHENGHHLMRVVGHWVWKTYLTPSLTQPEQWGVIDRGLSPLQKKNLGEVSKVITQIAAGRPFGGENVLLKPLDNYISEALGKIDEIWANMIEVPAAEEYFDTDEFNDLYARTKPTLYIKLTDIFAIHQLVTADLPTLCPDQNDVLREVIRELGSAQTNENEMRGVSSTEISLTLNPKFHAVEDPDAPVKQLFMETKRCVLYIIRVQTGSNLLEILVRPVTASDEQRWAQLIHDEQRELRVSPRKHRAYTDTDNESLISHTTHATTSPNANPLQDLTALSYTDLKRTCLENVLT</sequence>
<feature type="non-terminal residue" evidence="1">
    <location>
        <position position="474"/>
    </location>
</feature>
<protein>
    <submittedName>
        <fullName evidence="1">Uncharacterized protein</fullName>
    </submittedName>
</protein>
<evidence type="ECO:0000313" key="2">
    <source>
        <dbReference type="Proteomes" id="UP001186974"/>
    </source>
</evidence>
<comment type="caution">
    <text evidence="1">The sequence shown here is derived from an EMBL/GenBank/DDBJ whole genome shotgun (WGS) entry which is preliminary data.</text>
</comment>
<keyword evidence="2" id="KW-1185">Reference proteome</keyword>
<feature type="non-terminal residue" evidence="1">
    <location>
        <position position="1"/>
    </location>
</feature>
<evidence type="ECO:0000313" key="1">
    <source>
        <dbReference type="EMBL" id="KAK3076272.1"/>
    </source>
</evidence>
<reference evidence="1" key="1">
    <citation type="submission" date="2024-09" db="EMBL/GenBank/DDBJ databases">
        <title>Black Yeasts Isolated from many extreme environments.</title>
        <authorList>
            <person name="Coleine C."/>
            <person name="Stajich J.E."/>
            <person name="Selbmann L."/>
        </authorList>
    </citation>
    <scope>NUCLEOTIDE SEQUENCE</scope>
    <source>
        <strain evidence="1">CCFEE 5737</strain>
    </source>
</reference>
<proteinExistence type="predicted"/>
<accession>A0ACC3DI84</accession>
<organism evidence="1 2">
    <name type="scientific">Coniosporium uncinatum</name>
    <dbReference type="NCBI Taxonomy" id="93489"/>
    <lineage>
        <taxon>Eukaryota</taxon>
        <taxon>Fungi</taxon>
        <taxon>Dikarya</taxon>
        <taxon>Ascomycota</taxon>
        <taxon>Pezizomycotina</taxon>
        <taxon>Dothideomycetes</taxon>
        <taxon>Dothideomycetes incertae sedis</taxon>
        <taxon>Coniosporium</taxon>
    </lineage>
</organism>
<dbReference type="EMBL" id="JAWDJW010004160">
    <property type="protein sequence ID" value="KAK3076272.1"/>
    <property type="molecule type" value="Genomic_DNA"/>
</dbReference>
<name>A0ACC3DI84_9PEZI</name>
<dbReference type="Proteomes" id="UP001186974">
    <property type="component" value="Unassembled WGS sequence"/>
</dbReference>